<comment type="caution">
    <text evidence="1">The sequence shown here is derived from an EMBL/GenBank/DDBJ whole genome shotgun (WGS) entry which is preliminary data.</text>
</comment>
<name>A0AA36HQS0_9DINO</name>
<accession>A0AA36HQS0</accession>
<reference evidence="1" key="1">
    <citation type="submission" date="2023-08" db="EMBL/GenBank/DDBJ databases">
        <authorList>
            <person name="Chen Y."/>
            <person name="Shah S."/>
            <person name="Dougan E. K."/>
            <person name="Thang M."/>
            <person name="Chan C."/>
        </authorList>
    </citation>
    <scope>NUCLEOTIDE SEQUENCE</scope>
</reference>
<proteinExistence type="predicted"/>
<dbReference type="EMBL" id="CAUJNA010000165">
    <property type="protein sequence ID" value="CAJ1372952.1"/>
    <property type="molecule type" value="Genomic_DNA"/>
</dbReference>
<dbReference type="Proteomes" id="UP001178507">
    <property type="component" value="Unassembled WGS sequence"/>
</dbReference>
<keyword evidence="2" id="KW-1185">Reference proteome</keyword>
<dbReference type="AlphaFoldDB" id="A0AA36HQS0"/>
<sequence>MPRVLHASFASDELNAERLVMPKLPPQLKQQLFKTPKLRQHLATQAQSLLDLAELSGPDSAAQIREGFEKGLEALNHEAAA</sequence>
<evidence type="ECO:0000313" key="2">
    <source>
        <dbReference type="Proteomes" id="UP001178507"/>
    </source>
</evidence>
<protein>
    <submittedName>
        <fullName evidence="1">Uncharacterized protein</fullName>
    </submittedName>
</protein>
<gene>
    <name evidence="1" type="ORF">EVOR1521_LOCUS2917</name>
</gene>
<organism evidence="1 2">
    <name type="scientific">Effrenium voratum</name>
    <dbReference type="NCBI Taxonomy" id="2562239"/>
    <lineage>
        <taxon>Eukaryota</taxon>
        <taxon>Sar</taxon>
        <taxon>Alveolata</taxon>
        <taxon>Dinophyceae</taxon>
        <taxon>Suessiales</taxon>
        <taxon>Symbiodiniaceae</taxon>
        <taxon>Effrenium</taxon>
    </lineage>
</organism>
<evidence type="ECO:0000313" key="1">
    <source>
        <dbReference type="EMBL" id="CAJ1372952.1"/>
    </source>
</evidence>